<gene>
    <name evidence="3" type="ORF">K443DRAFT_6235</name>
</gene>
<dbReference type="Proteomes" id="UP000054477">
    <property type="component" value="Unassembled WGS sequence"/>
</dbReference>
<feature type="compositionally biased region" description="Basic and acidic residues" evidence="1">
    <location>
        <begin position="1"/>
        <end position="13"/>
    </location>
</feature>
<name>A0A0C9XL95_9AGAR</name>
<dbReference type="AlphaFoldDB" id="A0A0C9XL95"/>
<evidence type="ECO:0000256" key="1">
    <source>
        <dbReference type="SAM" id="MobiDB-lite"/>
    </source>
</evidence>
<dbReference type="Pfam" id="PF04419">
    <property type="entry name" value="SERF-like_N"/>
    <property type="match status" value="1"/>
</dbReference>
<feature type="region of interest" description="Disordered" evidence="1">
    <location>
        <begin position="1"/>
        <end position="38"/>
    </location>
</feature>
<keyword evidence="4" id="KW-1185">Reference proteome</keyword>
<dbReference type="OrthoDB" id="18018at2759"/>
<accession>A0A0C9XL95</accession>
<organism evidence="3 4">
    <name type="scientific">Laccaria amethystina LaAM-08-1</name>
    <dbReference type="NCBI Taxonomy" id="1095629"/>
    <lineage>
        <taxon>Eukaryota</taxon>
        <taxon>Fungi</taxon>
        <taxon>Dikarya</taxon>
        <taxon>Basidiomycota</taxon>
        <taxon>Agaricomycotina</taxon>
        <taxon>Agaricomycetes</taxon>
        <taxon>Agaricomycetidae</taxon>
        <taxon>Agaricales</taxon>
        <taxon>Agaricineae</taxon>
        <taxon>Hydnangiaceae</taxon>
        <taxon>Laccaria</taxon>
    </lineage>
</organism>
<evidence type="ECO:0000259" key="2">
    <source>
        <dbReference type="Pfam" id="PF04419"/>
    </source>
</evidence>
<reference evidence="3 4" key="1">
    <citation type="submission" date="2014-04" db="EMBL/GenBank/DDBJ databases">
        <authorList>
            <consortium name="DOE Joint Genome Institute"/>
            <person name="Kuo A."/>
            <person name="Kohler A."/>
            <person name="Nagy L.G."/>
            <person name="Floudas D."/>
            <person name="Copeland A."/>
            <person name="Barry K.W."/>
            <person name="Cichocki N."/>
            <person name="Veneault-Fourrey C."/>
            <person name="LaButti K."/>
            <person name="Lindquist E.A."/>
            <person name="Lipzen A."/>
            <person name="Lundell T."/>
            <person name="Morin E."/>
            <person name="Murat C."/>
            <person name="Sun H."/>
            <person name="Tunlid A."/>
            <person name="Henrissat B."/>
            <person name="Grigoriev I.V."/>
            <person name="Hibbett D.S."/>
            <person name="Martin F."/>
            <person name="Nordberg H.P."/>
            <person name="Cantor M.N."/>
            <person name="Hua S.X."/>
        </authorList>
    </citation>
    <scope>NUCLEOTIDE SEQUENCE [LARGE SCALE GENOMIC DNA]</scope>
    <source>
        <strain evidence="3 4">LaAM-08-1</strain>
    </source>
</reference>
<dbReference type="STRING" id="1095629.A0A0C9XL95"/>
<proteinExistence type="predicted"/>
<dbReference type="EMBL" id="KN838594">
    <property type="protein sequence ID" value="KIK02319.1"/>
    <property type="molecule type" value="Genomic_DNA"/>
</dbReference>
<evidence type="ECO:0000313" key="4">
    <source>
        <dbReference type="Proteomes" id="UP000054477"/>
    </source>
</evidence>
<dbReference type="HOGENOM" id="CLU_165034_3_0_1"/>
<reference evidence="4" key="2">
    <citation type="submission" date="2015-01" db="EMBL/GenBank/DDBJ databases">
        <title>Evolutionary Origins and Diversification of the Mycorrhizal Mutualists.</title>
        <authorList>
            <consortium name="DOE Joint Genome Institute"/>
            <consortium name="Mycorrhizal Genomics Consortium"/>
            <person name="Kohler A."/>
            <person name="Kuo A."/>
            <person name="Nagy L.G."/>
            <person name="Floudas D."/>
            <person name="Copeland A."/>
            <person name="Barry K.W."/>
            <person name="Cichocki N."/>
            <person name="Veneault-Fourrey C."/>
            <person name="LaButti K."/>
            <person name="Lindquist E.A."/>
            <person name="Lipzen A."/>
            <person name="Lundell T."/>
            <person name="Morin E."/>
            <person name="Murat C."/>
            <person name="Riley R."/>
            <person name="Ohm R."/>
            <person name="Sun H."/>
            <person name="Tunlid A."/>
            <person name="Henrissat B."/>
            <person name="Grigoriev I.V."/>
            <person name="Hibbett D.S."/>
            <person name="Martin F."/>
        </authorList>
    </citation>
    <scope>NUCLEOTIDE SEQUENCE [LARGE SCALE GENOMIC DNA]</scope>
    <source>
        <strain evidence="4">LaAM-08-1</strain>
    </source>
</reference>
<dbReference type="InterPro" id="IPR007513">
    <property type="entry name" value="SERF-like_N"/>
</dbReference>
<evidence type="ECO:0000313" key="3">
    <source>
        <dbReference type="EMBL" id="KIK02319.1"/>
    </source>
</evidence>
<feature type="domain" description="Small EDRK-rich factor-like N-terminal" evidence="2">
    <location>
        <begin position="1"/>
        <end position="36"/>
    </location>
</feature>
<sequence length="62" mass="6862">MTRGNQREQDRLKAQKKAAAGQKKPKESAAGLAKRKEADAEILRAKQKKKDEEKAVAEGSKK</sequence>
<protein>
    <recommendedName>
        <fullName evidence="2">Small EDRK-rich factor-like N-terminal domain-containing protein</fullName>
    </recommendedName>
</protein>